<keyword evidence="1 5" id="KW-0808">Transferase</keyword>
<dbReference type="Pfam" id="PF01255">
    <property type="entry name" value="Prenyltransf"/>
    <property type="match status" value="1"/>
</dbReference>
<comment type="cofactor">
    <cofactor evidence="5">
        <name>Mg(2+)</name>
        <dbReference type="ChEBI" id="CHEBI:18420"/>
    </cofactor>
    <text evidence="5">Binds 2 magnesium ions per subunit.</text>
</comment>
<dbReference type="GO" id="GO:0033850">
    <property type="term" value="F:Z-farnesyl diphosphate synthase activity"/>
    <property type="evidence" value="ECO:0007669"/>
    <property type="project" value="UniProtKB-ARBA"/>
</dbReference>
<feature type="binding site" evidence="5">
    <location>
        <position position="76"/>
    </location>
    <ligand>
        <name>substrate</name>
    </ligand>
</feature>
<dbReference type="InterPro" id="IPR018520">
    <property type="entry name" value="UPP_synth-like_CS"/>
</dbReference>
<evidence type="ECO:0000256" key="3">
    <source>
        <dbReference type="ARBA" id="ARBA00022842"/>
    </source>
</evidence>
<feature type="binding site" evidence="5">
    <location>
        <position position="248"/>
    </location>
    <ligand>
        <name>Mg(2+)</name>
        <dbReference type="ChEBI" id="CHEBI:18420"/>
    </ligand>
</feature>
<comment type="caution">
    <text evidence="5">Lacks conserved residue(s) required for the propagation of feature annotation.</text>
</comment>
<evidence type="ECO:0000256" key="2">
    <source>
        <dbReference type="ARBA" id="ARBA00022723"/>
    </source>
</evidence>
<feature type="binding site" evidence="5">
    <location>
        <position position="229"/>
    </location>
    <ligand>
        <name>substrate</name>
    </ligand>
</feature>
<dbReference type="Gene3D" id="3.40.1180.10">
    <property type="entry name" value="Decaprenyl diphosphate synthase-like"/>
    <property type="match status" value="1"/>
</dbReference>
<dbReference type="KEGG" id="cee:CENDO_04125"/>
<gene>
    <name evidence="6" type="primary">uppS</name>
    <name evidence="6" type="ORF">CENDO_04125</name>
</gene>
<sequence>MLCANAGLHAKLRIVNYLPKLRAPKLLASKLLYPLYEARLTRELNSRPQPKHVAIMADGNRRWAREAGFTDISHGHRQGAKKIGEIISWCADTEVEVVTIYLLSTENLKRSNEEVQLLFDIISDVVETLSTSDLGCQVRLVGHLDLLPEEVSSKMLAAAAQTTENSGVIVNVAVGYGGRQEIVDAVRTLIEDEVAQGATLDNIAERVSVDSISRHLYTRGLPDPDLVIRTSGEQRLSGFLLWQAAYSEIWFTDTYWPAFRKVDFLRALRDYSQRSRRFGK</sequence>
<evidence type="ECO:0000256" key="1">
    <source>
        <dbReference type="ARBA" id="ARBA00022679"/>
    </source>
</evidence>
<dbReference type="HAMAP" id="MF_01139">
    <property type="entry name" value="ISPT"/>
    <property type="match status" value="1"/>
</dbReference>
<feature type="binding site" evidence="5">
    <location>
        <begin position="235"/>
        <end position="237"/>
    </location>
    <ligand>
        <name>substrate</name>
    </ligand>
</feature>
<dbReference type="CDD" id="cd00475">
    <property type="entry name" value="Cis_IPPS"/>
    <property type="match status" value="1"/>
</dbReference>
<protein>
    <recommendedName>
        <fullName evidence="5">Isoprenyl transferase</fullName>
        <ecNumber evidence="5">2.5.1.-</ecNumber>
    </recommendedName>
</protein>
<organism evidence="6 7">
    <name type="scientific">Corynebacterium endometrii</name>
    <dbReference type="NCBI Taxonomy" id="2488819"/>
    <lineage>
        <taxon>Bacteria</taxon>
        <taxon>Bacillati</taxon>
        <taxon>Actinomycetota</taxon>
        <taxon>Actinomycetes</taxon>
        <taxon>Mycobacteriales</taxon>
        <taxon>Corynebacteriaceae</taxon>
        <taxon>Corynebacterium</taxon>
    </lineage>
</organism>
<comment type="subunit">
    <text evidence="5">Homodimer.</text>
</comment>
<feature type="binding site" evidence="5">
    <location>
        <position position="63"/>
    </location>
    <ligand>
        <name>substrate</name>
    </ligand>
</feature>
<dbReference type="PANTHER" id="PTHR10291">
    <property type="entry name" value="DEHYDRODOLICHYL DIPHOSPHATE SYNTHASE FAMILY MEMBER"/>
    <property type="match status" value="1"/>
</dbReference>
<dbReference type="SUPFAM" id="SSF64005">
    <property type="entry name" value="Undecaprenyl diphosphate synthase"/>
    <property type="match status" value="1"/>
</dbReference>
<feature type="binding site" evidence="5">
    <location>
        <begin position="59"/>
        <end position="62"/>
    </location>
    <ligand>
        <name>substrate</name>
    </ligand>
</feature>
<proteinExistence type="inferred from homology"/>
<comment type="similarity">
    <text evidence="4">Belongs to the UPP synthase family. Z-FPP synthase subfamily.</text>
</comment>
<feature type="active site" evidence="5">
    <location>
        <position position="58"/>
    </location>
</feature>
<feature type="active site" description="Proton acceptor" evidence="5">
    <location>
        <position position="107"/>
    </location>
</feature>
<comment type="function">
    <text evidence="5">Catalyzes the condensation of isopentenyl diphosphate (IPP) with allylic pyrophosphates generating different type of terpenoids.</text>
</comment>
<dbReference type="InterPro" id="IPR001441">
    <property type="entry name" value="UPP_synth-like"/>
</dbReference>
<dbReference type="Proteomes" id="UP000296352">
    <property type="component" value="Chromosome"/>
</dbReference>
<dbReference type="AlphaFoldDB" id="A0A4P7QGM1"/>
<dbReference type="GO" id="GO:0016094">
    <property type="term" value="P:polyprenol biosynthetic process"/>
    <property type="evidence" value="ECO:0007669"/>
    <property type="project" value="TreeGrafter"/>
</dbReference>
<keyword evidence="2 5" id="KW-0479">Metal-binding</keyword>
<dbReference type="InterPro" id="IPR036424">
    <property type="entry name" value="UPP_synth-like_sf"/>
</dbReference>
<evidence type="ECO:0000256" key="4">
    <source>
        <dbReference type="ARBA" id="ARBA00038453"/>
    </source>
</evidence>
<dbReference type="GO" id="GO:0000287">
    <property type="term" value="F:magnesium ion binding"/>
    <property type="evidence" value="ECO:0007669"/>
    <property type="project" value="UniProtKB-UniRule"/>
</dbReference>
<evidence type="ECO:0000313" key="7">
    <source>
        <dbReference type="Proteomes" id="UP000296352"/>
    </source>
</evidence>
<dbReference type="PROSITE" id="PS01066">
    <property type="entry name" value="UPP_SYNTHASE"/>
    <property type="match status" value="1"/>
</dbReference>
<name>A0A4P7QGM1_9CORY</name>
<feature type="binding site" evidence="5">
    <location>
        <begin position="104"/>
        <end position="106"/>
    </location>
    <ligand>
        <name>substrate</name>
    </ligand>
</feature>
<dbReference type="NCBIfam" id="NF011403">
    <property type="entry name" value="PRK14828.1"/>
    <property type="match status" value="1"/>
</dbReference>
<dbReference type="GO" id="GO:0005886">
    <property type="term" value="C:plasma membrane"/>
    <property type="evidence" value="ECO:0007669"/>
    <property type="project" value="TreeGrafter"/>
</dbReference>
<keyword evidence="7" id="KW-1185">Reference proteome</keyword>
<evidence type="ECO:0000313" key="6">
    <source>
        <dbReference type="EMBL" id="QCB28116.1"/>
    </source>
</evidence>
<dbReference type="GO" id="GO:0045547">
    <property type="term" value="F:ditrans,polycis-polyprenyl diphosphate synthase [(2E,6E)-farnesyl diphosphate specific] activity"/>
    <property type="evidence" value="ECO:0007669"/>
    <property type="project" value="TreeGrafter"/>
</dbReference>
<reference evidence="6 7" key="1">
    <citation type="submission" date="2019-04" db="EMBL/GenBank/DDBJ databases">
        <title>Corynebacterium endometrii sp. nov., isolated from the uterus of a cow with endometritis.</title>
        <authorList>
            <person name="Ballas P."/>
            <person name="Ruckert C."/>
            <person name="Wagener K."/>
            <person name="Drillich M."/>
            <person name="Kaempfer P."/>
            <person name="Busse H.-J."/>
            <person name="Ehling-Schulz M."/>
        </authorList>
    </citation>
    <scope>NUCLEOTIDE SEQUENCE [LARGE SCALE GENOMIC DNA]</scope>
    <source>
        <strain evidence="6 7">LMM-1653</strain>
    </source>
</reference>
<feature type="binding site" evidence="5">
    <location>
        <position position="110"/>
    </location>
    <ligand>
        <name>substrate</name>
    </ligand>
</feature>
<accession>A0A4P7QGM1</accession>
<keyword evidence="3 5" id="KW-0460">Magnesium</keyword>
<dbReference type="EC" id="2.5.1.-" evidence="5"/>
<dbReference type="FunFam" id="3.40.1180.10:FF:000003">
    <property type="entry name" value="Isoprenyl transferase 2"/>
    <property type="match status" value="1"/>
</dbReference>
<dbReference type="NCBIfam" id="TIGR00055">
    <property type="entry name" value="uppS"/>
    <property type="match status" value="1"/>
</dbReference>
<dbReference type="PANTHER" id="PTHR10291:SF43">
    <property type="entry name" value="DEHYDRODOLICHYL DIPHOSPHATE SYNTHASE COMPLEX SUBUNIT DHDDS"/>
    <property type="match status" value="1"/>
</dbReference>
<feature type="binding site" evidence="5">
    <location>
        <position position="58"/>
    </location>
    <ligand>
        <name>Mg(2+)</name>
        <dbReference type="ChEBI" id="CHEBI:18420"/>
    </ligand>
</feature>
<dbReference type="EMBL" id="CP039247">
    <property type="protein sequence ID" value="QCB28116.1"/>
    <property type="molecule type" value="Genomic_DNA"/>
</dbReference>
<evidence type="ECO:0000256" key="5">
    <source>
        <dbReference type="HAMAP-Rule" id="MF_01139"/>
    </source>
</evidence>